<comment type="similarity">
    <text evidence="1">Belongs to the carbon-nitrogen hydrolase superfamily. NIT1/NIT2 family.</text>
</comment>
<evidence type="ECO:0000256" key="2">
    <source>
        <dbReference type="ARBA" id="ARBA00022801"/>
    </source>
</evidence>
<proteinExistence type="inferred from homology"/>
<dbReference type="CDD" id="cd07197">
    <property type="entry name" value="nitrilase"/>
    <property type="match status" value="1"/>
</dbReference>
<feature type="domain" description="CN hydrolase" evidence="3">
    <location>
        <begin position="5"/>
        <end position="237"/>
    </location>
</feature>
<dbReference type="InterPro" id="IPR003010">
    <property type="entry name" value="C-N_Hydrolase"/>
</dbReference>
<dbReference type="GO" id="GO:0050126">
    <property type="term" value="F:N-carbamoylputrescine amidase activity"/>
    <property type="evidence" value="ECO:0007669"/>
    <property type="project" value="TreeGrafter"/>
</dbReference>
<keyword evidence="5" id="KW-1185">Reference proteome</keyword>
<dbReference type="InterPro" id="IPR001110">
    <property type="entry name" value="UPF0012_CS"/>
</dbReference>
<accession>A0A810QB53</accession>
<dbReference type="AlphaFoldDB" id="A0A810QB53"/>
<dbReference type="PROSITE" id="PS50263">
    <property type="entry name" value="CN_HYDROLASE"/>
    <property type="match status" value="1"/>
</dbReference>
<organism evidence="4 5">
    <name type="scientific">Pusillibacter faecalis</name>
    <dbReference type="NCBI Taxonomy" id="2714358"/>
    <lineage>
        <taxon>Bacteria</taxon>
        <taxon>Bacillati</taxon>
        <taxon>Bacillota</taxon>
        <taxon>Clostridia</taxon>
        <taxon>Eubacteriales</taxon>
        <taxon>Oscillospiraceae</taxon>
        <taxon>Pusillibacter</taxon>
    </lineage>
</organism>
<dbReference type="Gene3D" id="3.60.110.10">
    <property type="entry name" value="Carbon-nitrogen hydrolase"/>
    <property type="match status" value="1"/>
</dbReference>
<dbReference type="Pfam" id="PF00795">
    <property type="entry name" value="CN_hydrolase"/>
    <property type="match status" value="1"/>
</dbReference>
<dbReference type="PANTHER" id="PTHR43674:SF2">
    <property type="entry name" value="BETA-UREIDOPROPIONASE"/>
    <property type="match status" value="1"/>
</dbReference>
<reference evidence="4" key="1">
    <citation type="submission" date="2020-09" db="EMBL/GenBank/DDBJ databases">
        <title>New species isolated from human feces.</title>
        <authorList>
            <person name="Kitahara M."/>
            <person name="Shigeno Y."/>
            <person name="Shime M."/>
            <person name="Matsumoto Y."/>
            <person name="Nakamura S."/>
            <person name="Motooka D."/>
            <person name="Fukuoka S."/>
            <person name="Nishikawa H."/>
            <person name="Benno Y."/>
        </authorList>
    </citation>
    <scope>NUCLEOTIDE SEQUENCE</scope>
    <source>
        <strain evidence="4">MM59</strain>
    </source>
</reference>
<dbReference type="SUPFAM" id="SSF56317">
    <property type="entry name" value="Carbon-nitrogen hydrolase"/>
    <property type="match status" value="1"/>
</dbReference>
<evidence type="ECO:0000259" key="3">
    <source>
        <dbReference type="PROSITE" id="PS50263"/>
    </source>
</evidence>
<dbReference type="GO" id="GO:0033388">
    <property type="term" value="P:putrescine biosynthetic process from arginine"/>
    <property type="evidence" value="ECO:0007669"/>
    <property type="project" value="TreeGrafter"/>
</dbReference>
<dbReference type="EMBL" id="AP023420">
    <property type="protein sequence ID" value="BCK82771.1"/>
    <property type="molecule type" value="Genomic_DNA"/>
</dbReference>
<protein>
    <recommendedName>
        <fullName evidence="3">CN hydrolase domain-containing protein</fullName>
    </recommendedName>
</protein>
<dbReference type="InterPro" id="IPR036526">
    <property type="entry name" value="C-N_Hydrolase_sf"/>
</dbReference>
<name>A0A810QB53_9FIRM</name>
<evidence type="ECO:0000313" key="4">
    <source>
        <dbReference type="EMBL" id="BCK82771.1"/>
    </source>
</evidence>
<evidence type="ECO:0000313" key="5">
    <source>
        <dbReference type="Proteomes" id="UP000679848"/>
    </source>
</evidence>
<dbReference type="RefSeq" id="WP_213542385.1">
    <property type="nucleotide sequence ID" value="NZ_AP023420.1"/>
</dbReference>
<dbReference type="PROSITE" id="PS01227">
    <property type="entry name" value="UPF0012"/>
    <property type="match status" value="1"/>
</dbReference>
<dbReference type="Proteomes" id="UP000679848">
    <property type="component" value="Chromosome"/>
</dbReference>
<keyword evidence="2" id="KW-0378">Hydrolase</keyword>
<dbReference type="KEGG" id="pfaa:MM59RIKEN_00900"/>
<dbReference type="PANTHER" id="PTHR43674">
    <property type="entry name" value="NITRILASE C965.09-RELATED"/>
    <property type="match status" value="1"/>
</dbReference>
<dbReference type="InterPro" id="IPR050345">
    <property type="entry name" value="Aliph_Amidase/BUP"/>
</dbReference>
<gene>
    <name evidence="4" type="ORF">MM59RIKEN_00900</name>
</gene>
<sequence>MVRFLNVGILQMPVSPSLEENQAYIAARLEELMNGYHKPELVVGVEWIGMYAAGPIPGPATNFFADLARRYGIYLIPGTMSETSPELPEGQFYNAAPIFGPDGRLIDVYRKMAPYRPAEPAVPGRRYVVFDIPEKQTKVGVQICYDLNFPEISRNETLMGAEVLVKLTMDPTELYQINKPLHFARATENQAYLVSTNGVGQFESFHLYGNSLVIDPEGHLLWEAGEQPAVATVTLDLDRVSQVRRHGSLMMDHYLQHLRDYDFPQPFAGSVSEAPLFRQLPPTPGNLEEYEADMRQLGIGVPVQEPRRS</sequence>
<evidence type="ECO:0000256" key="1">
    <source>
        <dbReference type="ARBA" id="ARBA00010613"/>
    </source>
</evidence>